<gene>
    <name evidence="1" type="ORF">MILVUS5_LOCUS31926</name>
</gene>
<dbReference type="Proteomes" id="UP001177021">
    <property type="component" value="Unassembled WGS sequence"/>
</dbReference>
<name>A0ACB0LCV2_TRIPR</name>
<accession>A0ACB0LCV2</accession>
<evidence type="ECO:0000313" key="1">
    <source>
        <dbReference type="EMBL" id="CAJ2667258.1"/>
    </source>
</evidence>
<organism evidence="1 2">
    <name type="scientific">Trifolium pratense</name>
    <name type="common">Red clover</name>
    <dbReference type="NCBI Taxonomy" id="57577"/>
    <lineage>
        <taxon>Eukaryota</taxon>
        <taxon>Viridiplantae</taxon>
        <taxon>Streptophyta</taxon>
        <taxon>Embryophyta</taxon>
        <taxon>Tracheophyta</taxon>
        <taxon>Spermatophyta</taxon>
        <taxon>Magnoliopsida</taxon>
        <taxon>eudicotyledons</taxon>
        <taxon>Gunneridae</taxon>
        <taxon>Pentapetalae</taxon>
        <taxon>rosids</taxon>
        <taxon>fabids</taxon>
        <taxon>Fabales</taxon>
        <taxon>Fabaceae</taxon>
        <taxon>Papilionoideae</taxon>
        <taxon>50 kb inversion clade</taxon>
        <taxon>NPAAA clade</taxon>
        <taxon>Hologalegina</taxon>
        <taxon>IRL clade</taxon>
        <taxon>Trifolieae</taxon>
        <taxon>Trifolium</taxon>
    </lineage>
</organism>
<protein>
    <submittedName>
        <fullName evidence="1">Uncharacterized protein</fullName>
    </submittedName>
</protein>
<sequence length="228" mass="25512">MPITPIDAAFNSFKHNECYVFVKDKYAVVNYAPGAKKHEILRGPIKTVGGFKVLAGTPFENGIDCAFENQHREAFIFSGNHCAKITYAPDHPHKPKILSGPKTIANMFTCLRGKSFEHGIDAAIRIHGKKVLLFKGNVYAQMDYHTNKLYSNHYIRNGFKSLVGTVFESGIDAAFKSDKKEEAYIFKNEYYARVSIVYGHTTGGHLLGRICRIKDDWSNLTGLLNCGS</sequence>
<comment type="caution">
    <text evidence="1">The sequence shown here is derived from an EMBL/GenBank/DDBJ whole genome shotgun (WGS) entry which is preliminary data.</text>
</comment>
<dbReference type="EMBL" id="CASHSV030000513">
    <property type="protein sequence ID" value="CAJ2667258.1"/>
    <property type="molecule type" value="Genomic_DNA"/>
</dbReference>
<evidence type="ECO:0000313" key="2">
    <source>
        <dbReference type="Proteomes" id="UP001177021"/>
    </source>
</evidence>
<keyword evidence="2" id="KW-1185">Reference proteome</keyword>
<proteinExistence type="predicted"/>
<reference evidence="1" key="1">
    <citation type="submission" date="2023-10" db="EMBL/GenBank/DDBJ databases">
        <authorList>
            <person name="Rodriguez Cubillos JULIANA M."/>
            <person name="De Vega J."/>
        </authorList>
    </citation>
    <scope>NUCLEOTIDE SEQUENCE</scope>
</reference>